<comment type="caution">
    <text evidence="3">The sequence shown here is derived from an EMBL/GenBank/DDBJ whole genome shotgun (WGS) entry which is preliminary data.</text>
</comment>
<dbReference type="InterPro" id="IPR026835">
    <property type="entry name" value="YqcG_C"/>
</dbReference>
<proteinExistence type="predicted"/>
<dbReference type="RefSeq" id="WP_354312593.1">
    <property type="nucleotide sequence ID" value="NZ_JBEPME010000001.1"/>
</dbReference>
<feature type="region of interest" description="Disordered" evidence="1">
    <location>
        <begin position="169"/>
        <end position="202"/>
    </location>
</feature>
<keyword evidence="4" id="KW-1185">Reference proteome</keyword>
<dbReference type="Pfam" id="PF14410">
    <property type="entry name" value="GH-E"/>
    <property type="match status" value="1"/>
</dbReference>
<dbReference type="Proteomes" id="UP001549104">
    <property type="component" value="Unassembled WGS sequence"/>
</dbReference>
<evidence type="ECO:0000313" key="4">
    <source>
        <dbReference type="Proteomes" id="UP001549104"/>
    </source>
</evidence>
<reference evidence="3 4" key="1">
    <citation type="submission" date="2024-06" db="EMBL/GenBank/DDBJ databases">
        <title>Sorghum-associated microbial communities from plants grown in Nebraska, USA.</title>
        <authorList>
            <person name="Schachtman D."/>
        </authorList>
    </citation>
    <scope>NUCLEOTIDE SEQUENCE [LARGE SCALE GENOMIC DNA]</scope>
    <source>
        <strain evidence="3 4">1288</strain>
    </source>
</reference>
<sequence length="202" mass="23295">MQPCHSIKEYQLWTRKPIQYEVVKEVEEEFDDGGVRELDNYFEDTNLAFVDYIQPRAIVQKGFKKMALAIIPGVKPSKYKGNLSVKKTPAVEKKSKGTGKIEKTYSCPSGYRKGVRDEAWDKAKGKVIDPGTVKVMNKEVPWEMGHKPGYEFRKHQQSAQERGISRKEFLDEHNNPDHYRPELPSSNRSHKGEDLTDNYFGD</sequence>
<gene>
    <name evidence="3" type="ORF">ABIC55_001420</name>
</gene>
<evidence type="ECO:0000313" key="3">
    <source>
        <dbReference type="EMBL" id="MET3656336.1"/>
    </source>
</evidence>
<protein>
    <submittedName>
        <fullName evidence="3">Ribonuclease toxin of YeeF-YezG toxin-antitoxin module</fullName>
    </submittedName>
</protein>
<dbReference type="EMBL" id="JBEPME010000001">
    <property type="protein sequence ID" value="MET3656336.1"/>
    <property type="molecule type" value="Genomic_DNA"/>
</dbReference>
<accession>A0ABV2K5H1</accession>
<name>A0ABV2K5H1_SPOPS</name>
<feature type="domain" description="Toxin YqcG C-terminal" evidence="2">
    <location>
        <begin position="125"/>
        <end position="193"/>
    </location>
</feature>
<feature type="compositionally biased region" description="Basic and acidic residues" evidence="1">
    <location>
        <begin position="169"/>
        <end position="181"/>
    </location>
</feature>
<evidence type="ECO:0000256" key="1">
    <source>
        <dbReference type="SAM" id="MobiDB-lite"/>
    </source>
</evidence>
<evidence type="ECO:0000259" key="2">
    <source>
        <dbReference type="Pfam" id="PF14410"/>
    </source>
</evidence>
<organism evidence="3 4">
    <name type="scientific">Sporosarcina psychrophila</name>
    <name type="common">Bacillus psychrophilus</name>
    <dbReference type="NCBI Taxonomy" id="1476"/>
    <lineage>
        <taxon>Bacteria</taxon>
        <taxon>Bacillati</taxon>
        <taxon>Bacillota</taxon>
        <taxon>Bacilli</taxon>
        <taxon>Bacillales</taxon>
        <taxon>Caryophanaceae</taxon>
        <taxon>Sporosarcina</taxon>
    </lineage>
</organism>